<organism evidence="2 3">
    <name type="scientific">Candidatus Kapaibacterium thiocyanatum</name>
    <dbReference type="NCBI Taxonomy" id="1895771"/>
    <lineage>
        <taxon>Bacteria</taxon>
        <taxon>Pseudomonadati</taxon>
        <taxon>Candidatus Kapaibacteriota</taxon>
        <taxon>Candidatus Kapaibacteriia</taxon>
        <taxon>Candidatus Kapaibacteriales</taxon>
        <taxon>Candidatus Kapaibacteriaceae</taxon>
        <taxon>Candidatus Kapaibacterium</taxon>
    </lineage>
</organism>
<dbReference type="EMBL" id="MKVH01000024">
    <property type="protein sequence ID" value="OJX56615.1"/>
    <property type="molecule type" value="Genomic_DNA"/>
</dbReference>
<dbReference type="Gene3D" id="3.40.1000.10">
    <property type="entry name" value="Mog1/PsbP, alpha/beta/alpha sandwich"/>
    <property type="match status" value="1"/>
</dbReference>
<dbReference type="Proteomes" id="UP000184233">
    <property type="component" value="Unassembled WGS sequence"/>
</dbReference>
<dbReference type="PROSITE" id="PS51257">
    <property type="entry name" value="PROKAR_LIPOPROTEIN"/>
    <property type="match status" value="1"/>
</dbReference>
<reference evidence="2 3" key="1">
    <citation type="submission" date="2016-09" db="EMBL/GenBank/DDBJ databases">
        <title>Genome-resolved meta-omics ties microbial dynamics to process performance in biotechnology for thiocyanate degradation.</title>
        <authorList>
            <person name="Kantor R.S."/>
            <person name="Huddy R.J."/>
            <person name="Iyer R."/>
            <person name="Thomas B.C."/>
            <person name="Brown C.T."/>
            <person name="Anantharaman K."/>
            <person name="Tringe S."/>
            <person name="Hettich R.L."/>
            <person name="Harrison S.T."/>
            <person name="Banfield J.F."/>
        </authorList>
    </citation>
    <scope>NUCLEOTIDE SEQUENCE [LARGE SCALE GENOMIC DNA]</scope>
    <source>
        <strain evidence="2">59-99</strain>
    </source>
</reference>
<evidence type="ECO:0008006" key="4">
    <source>
        <dbReference type="Google" id="ProtNLM"/>
    </source>
</evidence>
<evidence type="ECO:0000313" key="2">
    <source>
        <dbReference type="EMBL" id="OJX56615.1"/>
    </source>
</evidence>
<feature type="signal peptide" evidence="1">
    <location>
        <begin position="1"/>
        <end position="16"/>
    </location>
</feature>
<evidence type="ECO:0000313" key="3">
    <source>
        <dbReference type="Proteomes" id="UP000184233"/>
    </source>
</evidence>
<dbReference type="AlphaFoldDB" id="A0A1M3KW74"/>
<gene>
    <name evidence="2" type="ORF">BGO89_08655</name>
</gene>
<keyword evidence="1" id="KW-0732">Signal</keyword>
<sequence>MTMLRLLGLSALVALAVAGCARKAESVKIDGLTLYKDEVRQFEIKLPNGWHKQSLPGQLVVVHSTPTIGSRFLNFSKGEGGCKIELRAIPVDSALTLDTLVKNSKLQFEDGLDRYIKSSATLGGKPAQKLTVEFDQEDGKYKSESYFAEQDSVVTVVTFAAFGNTYGDYEDDFKEILASVKIARRQVELKPKVDTAAPKGPEPPSDTLRSYNAPDFAIEIPQNFNGSKAQSSGLSSVSFAGSRLDCTIQVDVFDASKQSNLDKIIEQNKAKYGGGSATGTTLGGAKAYYFSYNPAANIGSRAYFTVKGNKMYRVTVNWYKPEQNVYLPLFERCIASVKLK</sequence>
<name>A0A1M3KW74_9BACT</name>
<comment type="caution">
    <text evidence="2">The sequence shown here is derived from an EMBL/GenBank/DDBJ whole genome shotgun (WGS) entry which is preliminary data.</text>
</comment>
<dbReference type="STRING" id="1895771.BGO89_08655"/>
<feature type="chain" id="PRO_5012770202" description="PsbP C-terminal domain-containing protein" evidence="1">
    <location>
        <begin position="17"/>
        <end position="340"/>
    </location>
</feature>
<evidence type="ECO:0000256" key="1">
    <source>
        <dbReference type="SAM" id="SignalP"/>
    </source>
</evidence>
<proteinExistence type="predicted"/>
<protein>
    <recommendedName>
        <fullName evidence="4">PsbP C-terminal domain-containing protein</fullName>
    </recommendedName>
</protein>
<accession>A0A1M3KW74</accession>